<keyword evidence="2" id="KW-1185">Reference proteome</keyword>
<reference evidence="1" key="1">
    <citation type="submission" date="2023-11" db="EMBL/GenBank/DDBJ databases">
        <authorList>
            <person name="Poullet M."/>
        </authorList>
    </citation>
    <scope>NUCLEOTIDE SEQUENCE</scope>
    <source>
        <strain evidence="1">E1834</strain>
    </source>
</reference>
<name>A0ACB0XVK3_MELEN</name>
<accession>A0ACB0XVK3</accession>
<comment type="caution">
    <text evidence="1">The sequence shown here is derived from an EMBL/GenBank/DDBJ whole genome shotgun (WGS) entry which is preliminary data.</text>
</comment>
<organism evidence="1 2">
    <name type="scientific">Meloidogyne enterolobii</name>
    <name type="common">Root-knot nematode worm</name>
    <name type="synonym">Meloidogyne mayaguensis</name>
    <dbReference type="NCBI Taxonomy" id="390850"/>
    <lineage>
        <taxon>Eukaryota</taxon>
        <taxon>Metazoa</taxon>
        <taxon>Ecdysozoa</taxon>
        <taxon>Nematoda</taxon>
        <taxon>Chromadorea</taxon>
        <taxon>Rhabditida</taxon>
        <taxon>Tylenchina</taxon>
        <taxon>Tylenchomorpha</taxon>
        <taxon>Tylenchoidea</taxon>
        <taxon>Meloidogynidae</taxon>
        <taxon>Meloidogyninae</taxon>
        <taxon>Meloidogyne</taxon>
    </lineage>
</organism>
<sequence>MALKELPKEIGNYYVLHEIGHGGFGTVYLCKDKTLGDLCAIKKIKEKSRIDPKTEIAIHTRLMHKRGRSVVKIIEHFELGGFVYIVMEYCKDGSLRDYVKKNGPMGVLLATDILIQLCETLKLIHDEDIAHRDLTPSNVLIWEIKRGRDGDVKRIRVKVTDFGLSKETPNNKQGLFKTTLGTEPFMAPEVHAGKYTKAADVFALGSIFYFLLTGSYLTDRFNSDKRLKLSNALDGLIKRNSIAKFDSNIQNNLKSFMHAMLCDEKSRIRLDEIRQDKFMEWFYDERYEIDPELREFCSHSQNGHLRSRSQSRESERKPLKQINRQDVQKRSNRDSAFGSDQSNSGSGRCRHPKVDENTGRCLTCPFKLRNIFPGDSNNIIRNIQSNPTRPQHASTSKDKRFEPDLPATSSNEATIYDLKQAPWPLPTIIYTYTAVHQSGRCIFYKYSHVRGQLPLVAVLEKTSPKDDQTICKIFELRQNEREQELRILQPEGKNVRKPERNGERITDARELVRLKSLAEFRDCKMAKDGYETLWGFLKMAASKIVQAYCEEIIGHHKYRIELSLNGWANLYIGPSGAKDINDLKHSGRQKTHNGQFERVQTGATLNESKIGNTQFINDFIYYIFQKKNR</sequence>
<proteinExistence type="predicted"/>
<dbReference type="EMBL" id="CAVMJV010000003">
    <property type="protein sequence ID" value="CAK5019763.1"/>
    <property type="molecule type" value="Genomic_DNA"/>
</dbReference>
<evidence type="ECO:0000313" key="1">
    <source>
        <dbReference type="EMBL" id="CAK5019763.1"/>
    </source>
</evidence>
<protein>
    <submittedName>
        <fullName evidence="1">Uncharacterized protein</fullName>
    </submittedName>
</protein>
<dbReference type="Proteomes" id="UP001497535">
    <property type="component" value="Unassembled WGS sequence"/>
</dbReference>
<evidence type="ECO:0000313" key="2">
    <source>
        <dbReference type="Proteomes" id="UP001497535"/>
    </source>
</evidence>
<gene>
    <name evidence="1" type="ORF">MENTE1834_LOCUS4232</name>
</gene>